<dbReference type="Proteomes" id="UP000248806">
    <property type="component" value="Unassembled WGS sequence"/>
</dbReference>
<dbReference type="AlphaFoldDB" id="A0A326U2Z3"/>
<comment type="caution">
    <text evidence="1">The sequence shown here is derived from an EMBL/GenBank/DDBJ whole genome shotgun (WGS) entry which is preliminary data.</text>
</comment>
<protein>
    <submittedName>
        <fullName evidence="1">Uncharacterized protein</fullName>
    </submittedName>
</protein>
<reference evidence="1 2" key="1">
    <citation type="submission" date="2018-06" db="EMBL/GenBank/DDBJ databases">
        <title>Genomic Encyclopedia of Archaeal and Bacterial Type Strains, Phase II (KMG-II): from individual species to whole genera.</title>
        <authorList>
            <person name="Goeker M."/>
        </authorList>
    </citation>
    <scope>NUCLEOTIDE SEQUENCE [LARGE SCALE GENOMIC DNA]</scope>
    <source>
        <strain evidence="1 2">ATCC BAA-1881</strain>
    </source>
</reference>
<sequence length="241" mass="27567">MEKLQFQEEIVLWRFVLAAERCWPFQQGVREPSLLLVPGFTCSVRQDPNRPTRLPASVNPFLFDMPSTSVLRASKKKVFVYYFPPFPISIENAVPSQDYSAAWLDPDAKNGQYRAIGVYLRDRPIGRAPRSEKNWLQIDYQVEVQRAISIGLDGFIYGMPDHELVDQRWNRVGMMLDAAKAVDLESVRRLAVWYVSGAVVAPIAPAQCQRFRQCRRVRWRSAGNLAESSANLRLLPDGTHE</sequence>
<evidence type="ECO:0000313" key="1">
    <source>
        <dbReference type="EMBL" id="PZW26138.1"/>
    </source>
</evidence>
<keyword evidence="2" id="KW-1185">Reference proteome</keyword>
<name>A0A326U2Z3_THEHA</name>
<accession>A0A326U2Z3</accession>
<proteinExistence type="predicted"/>
<evidence type="ECO:0000313" key="2">
    <source>
        <dbReference type="Proteomes" id="UP000248806"/>
    </source>
</evidence>
<gene>
    <name evidence="1" type="ORF">EI42_04097</name>
</gene>
<dbReference type="OrthoDB" id="976137at2"/>
<organism evidence="1 2">
    <name type="scientific">Thermosporothrix hazakensis</name>
    <dbReference type="NCBI Taxonomy" id="644383"/>
    <lineage>
        <taxon>Bacteria</taxon>
        <taxon>Bacillati</taxon>
        <taxon>Chloroflexota</taxon>
        <taxon>Ktedonobacteria</taxon>
        <taxon>Ktedonobacterales</taxon>
        <taxon>Thermosporotrichaceae</taxon>
        <taxon>Thermosporothrix</taxon>
    </lineage>
</organism>
<dbReference type="EMBL" id="QKUF01000016">
    <property type="protein sequence ID" value="PZW26138.1"/>
    <property type="molecule type" value="Genomic_DNA"/>
</dbReference>